<gene>
    <name evidence="2" type="ordered locus">Fisuc_1305</name>
</gene>
<evidence type="ECO:0000256" key="1">
    <source>
        <dbReference type="SAM" id="Coils"/>
    </source>
</evidence>
<accession>A0ABN3YX83</accession>
<dbReference type="EMBL" id="CP001792">
    <property type="protein sequence ID" value="ACX74904.1"/>
    <property type="molecule type" value="Genomic_DNA"/>
</dbReference>
<keyword evidence="1" id="KW-0175">Coiled coil</keyword>
<dbReference type="Proteomes" id="UP000001497">
    <property type="component" value="Chromosome"/>
</dbReference>
<feature type="coiled-coil region" evidence="1">
    <location>
        <begin position="178"/>
        <end position="221"/>
    </location>
</feature>
<evidence type="ECO:0000313" key="3">
    <source>
        <dbReference type="Proteomes" id="UP000001497"/>
    </source>
</evidence>
<name>A0ABN3YX83_FIBSS</name>
<proteinExistence type="predicted"/>
<evidence type="ECO:0000313" key="2">
    <source>
        <dbReference type="EMBL" id="ACX74904.1"/>
    </source>
</evidence>
<sequence>MINLPSSTFVGKVVPKEKFYSKCAVNTATKNLFVKYVEQIVWQNKLTAQTMAAEKGLLVNEIDVFEVKMKSFECPRKLFEFIDQNLHHHNVFVLTYDDKAKLFVNFKEKEKDETFLESFETPWKPIAEPVFNLFGSNMDEIYESIVRSADSSNAVASLSSLSLPKGEAEQPKPSLKDYILQNKQNAKIKAQIEKLEKKLANEKQFNRQVEIRAEIKKLEKEMK</sequence>
<dbReference type="RefSeq" id="WP_015731978.1">
    <property type="nucleotide sequence ID" value="NC_013410.1"/>
</dbReference>
<organism evidence="2 3">
    <name type="scientific">Fibrobacter succinogenes (strain ATCC 19169 / S85)</name>
    <dbReference type="NCBI Taxonomy" id="59374"/>
    <lineage>
        <taxon>Bacteria</taxon>
        <taxon>Pseudomonadati</taxon>
        <taxon>Fibrobacterota</taxon>
        <taxon>Fibrobacteria</taxon>
        <taxon>Fibrobacterales</taxon>
        <taxon>Fibrobacteraceae</taxon>
        <taxon>Fibrobacter</taxon>
    </lineage>
</organism>
<keyword evidence="3" id="KW-1185">Reference proteome</keyword>
<protein>
    <recommendedName>
        <fullName evidence="4">DUF4391 domain-containing protein</fullName>
    </recommendedName>
</protein>
<reference evidence="2" key="1">
    <citation type="submission" date="2009-10" db="EMBL/GenBank/DDBJ databases">
        <title>Complete sequence of Fibrobacter succinogenes subsp. succinogenes S85.</title>
        <authorList>
            <consortium name="US DOE Joint Genome Institute"/>
            <person name="Lucas S."/>
            <person name="Copeland A."/>
            <person name="Lapidus A."/>
            <person name="Glavina del Rio T."/>
            <person name="Tice H."/>
            <person name="Bruce D."/>
            <person name="Goodwin L."/>
            <person name="Pitluck S."/>
            <person name="Chertkov O."/>
            <person name="Detter J.C."/>
            <person name="Han C."/>
            <person name="Tapia R."/>
            <person name="Larimer F."/>
            <person name="Land M."/>
            <person name="Hauser L."/>
            <person name="Kyrpides N."/>
            <person name="Mikhailova N."/>
            <person name="Weimer P.J."/>
            <person name="Stevenson D.M."/>
            <person name="Boyum J."/>
            <person name="Brumm P.I."/>
            <person name="Mead D."/>
        </authorList>
    </citation>
    <scope>NUCLEOTIDE SEQUENCE [LARGE SCALE GENOMIC DNA]</scope>
    <source>
        <strain evidence="2">S85</strain>
    </source>
</reference>
<evidence type="ECO:0008006" key="4">
    <source>
        <dbReference type="Google" id="ProtNLM"/>
    </source>
</evidence>
<dbReference type="InterPro" id="IPR025503">
    <property type="entry name" value="DUF4391"/>
</dbReference>
<dbReference type="Pfam" id="PF14335">
    <property type="entry name" value="DUF4391"/>
    <property type="match status" value="1"/>
</dbReference>